<keyword evidence="2" id="KW-0808">Transferase</keyword>
<dbReference type="InterPro" id="IPR046580">
    <property type="entry name" value="DUF6640"/>
</dbReference>
<reference evidence="2 3" key="1">
    <citation type="submission" date="2018-08" db="EMBL/GenBank/DDBJ databases">
        <title>Chitinophaga sp. K20C18050901, a novel bacterium isolated from forest soil.</title>
        <authorList>
            <person name="Wang C."/>
        </authorList>
    </citation>
    <scope>NUCLEOTIDE SEQUENCE [LARGE SCALE GENOMIC DNA]</scope>
    <source>
        <strain evidence="2 3">K20C18050901</strain>
    </source>
</reference>
<dbReference type="RefSeq" id="WP_116853640.1">
    <property type="nucleotide sequence ID" value="NZ_QTJV01000004.1"/>
</dbReference>
<dbReference type="Pfam" id="PF20345">
    <property type="entry name" value="DUF6640"/>
    <property type="match status" value="1"/>
</dbReference>
<dbReference type="EMBL" id="QTJV01000004">
    <property type="protein sequence ID" value="RFM34050.1"/>
    <property type="molecule type" value="Genomic_DNA"/>
</dbReference>
<feature type="transmembrane region" description="Helical" evidence="1">
    <location>
        <begin position="42"/>
        <end position="61"/>
    </location>
</feature>
<keyword evidence="1" id="KW-1133">Transmembrane helix</keyword>
<protein>
    <submittedName>
        <fullName evidence="2">Acetyltransferase</fullName>
    </submittedName>
</protein>
<dbReference type="Proteomes" id="UP000261174">
    <property type="component" value="Unassembled WGS sequence"/>
</dbReference>
<comment type="caution">
    <text evidence="2">The sequence shown here is derived from an EMBL/GenBank/DDBJ whole genome shotgun (WGS) entry which is preliminary data.</text>
</comment>
<dbReference type="OrthoDB" id="122427at2"/>
<accession>A0A3E1P1N9</accession>
<evidence type="ECO:0000256" key="1">
    <source>
        <dbReference type="SAM" id="Phobius"/>
    </source>
</evidence>
<keyword evidence="1" id="KW-0812">Transmembrane</keyword>
<feature type="transmembrane region" description="Helical" evidence="1">
    <location>
        <begin position="73"/>
        <end position="96"/>
    </location>
</feature>
<sequence length="141" mass="15830">MKTGKIILTLAGLYTAFGSYIFDWNHTHIYNAHWPPHAKFHNAQTMLLGTMLGLMSLWMIWGKRVKTLIDFRITVAIVSFYWLGQVGAYFFPGTALVDPEFVKELPPVQLIVCGIVFAVTGVGYMFVTSSYGKTNNISTIC</sequence>
<organism evidence="2 3">
    <name type="scientific">Chitinophaga silvisoli</name>
    <dbReference type="NCBI Taxonomy" id="2291814"/>
    <lineage>
        <taxon>Bacteria</taxon>
        <taxon>Pseudomonadati</taxon>
        <taxon>Bacteroidota</taxon>
        <taxon>Chitinophagia</taxon>
        <taxon>Chitinophagales</taxon>
        <taxon>Chitinophagaceae</taxon>
        <taxon>Chitinophaga</taxon>
    </lineage>
</organism>
<dbReference type="AlphaFoldDB" id="A0A3E1P1N9"/>
<proteinExistence type="predicted"/>
<evidence type="ECO:0000313" key="2">
    <source>
        <dbReference type="EMBL" id="RFM34050.1"/>
    </source>
</evidence>
<feature type="transmembrane region" description="Helical" evidence="1">
    <location>
        <begin position="108"/>
        <end position="127"/>
    </location>
</feature>
<evidence type="ECO:0000313" key="3">
    <source>
        <dbReference type="Proteomes" id="UP000261174"/>
    </source>
</evidence>
<keyword evidence="1" id="KW-0472">Membrane</keyword>
<dbReference type="GO" id="GO:0016740">
    <property type="term" value="F:transferase activity"/>
    <property type="evidence" value="ECO:0007669"/>
    <property type="project" value="UniProtKB-KW"/>
</dbReference>
<gene>
    <name evidence="2" type="ORF">DXN04_12180</name>
</gene>
<name>A0A3E1P1N9_9BACT</name>
<keyword evidence="3" id="KW-1185">Reference proteome</keyword>